<dbReference type="Proteomes" id="UP001157006">
    <property type="component" value="Chromosome 3"/>
</dbReference>
<feature type="compositionally biased region" description="Basic residues" evidence="2">
    <location>
        <begin position="97"/>
        <end position="108"/>
    </location>
</feature>
<accession>A0AAV1A8Q1</accession>
<proteinExistence type="predicted"/>
<dbReference type="PANTHER" id="PTHR37614">
    <property type="entry name" value="OS02G0121400 PROTEIN"/>
    <property type="match status" value="1"/>
</dbReference>
<feature type="region of interest" description="Disordered" evidence="2">
    <location>
        <begin position="45"/>
        <end position="108"/>
    </location>
</feature>
<evidence type="ECO:0000313" key="3">
    <source>
        <dbReference type="EMBL" id="CAI8606596.1"/>
    </source>
</evidence>
<dbReference type="EMBL" id="OX451738">
    <property type="protein sequence ID" value="CAI8606596.1"/>
    <property type="molecule type" value="Genomic_DNA"/>
</dbReference>
<organism evidence="3 4">
    <name type="scientific">Vicia faba</name>
    <name type="common">Broad bean</name>
    <name type="synonym">Faba vulgaris</name>
    <dbReference type="NCBI Taxonomy" id="3906"/>
    <lineage>
        <taxon>Eukaryota</taxon>
        <taxon>Viridiplantae</taxon>
        <taxon>Streptophyta</taxon>
        <taxon>Embryophyta</taxon>
        <taxon>Tracheophyta</taxon>
        <taxon>Spermatophyta</taxon>
        <taxon>Magnoliopsida</taxon>
        <taxon>eudicotyledons</taxon>
        <taxon>Gunneridae</taxon>
        <taxon>Pentapetalae</taxon>
        <taxon>rosids</taxon>
        <taxon>fabids</taxon>
        <taxon>Fabales</taxon>
        <taxon>Fabaceae</taxon>
        <taxon>Papilionoideae</taxon>
        <taxon>50 kb inversion clade</taxon>
        <taxon>NPAAA clade</taxon>
        <taxon>Hologalegina</taxon>
        <taxon>IRL clade</taxon>
        <taxon>Fabeae</taxon>
        <taxon>Vicia</taxon>
    </lineage>
</organism>
<feature type="compositionally biased region" description="Low complexity" evidence="2">
    <location>
        <begin position="78"/>
        <end position="89"/>
    </location>
</feature>
<evidence type="ECO:0000313" key="4">
    <source>
        <dbReference type="Proteomes" id="UP001157006"/>
    </source>
</evidence>
<feature type="compositionally biased region" description="Polar residues" evidence="2">
    <location>
        <begin position="214"/>
        <end position="235"/>
    </location>
</feature>
<evidence type="ECO:0000256" key="2">
    <source>
        <dbReference type="SAM" id="MobiDB-lite"/>
    </source>
</evidence>
<sequence length="285" mass="31544">MEQNSSVWLESEIEAAEIIADLHHTFPLFSHVPYSWGCRNKRSAIPNKPSSNGAAATITVVPPPPPPPSSNAVKLKASSPTTPHSFPTTESDDKPKHSQKRTSLKRKKEHYLNIIEDLTKTKNSITQEIENVKCSYEQLKLLNSKLKAKGKELDINGPKGEYKNPNLEINNPMKLNDIIKNSVTTSNSTTQNQEQKKQNMQMPNHHANNFGPGPTTSFGVASSSSLGRNSDNMGPSSIPDLNLSFEANIDLSKVRAAQARQRRIQILRIKKPVGINGKQHQSSNR</sequence>
<evidence type="ECO:0000256" key="1">
    <source>
        <dbReference type="SAM" id="Coils"/>
    </source>
</evidence>
<name>A0AAV1A8Q1_VICFA</name>
<keyword evidence="4" id="KW-1185">Reference proteome</keyword>
<protein>
    <submittedName>
        <fullName evidence="3">Uncharacterized protein</fullName>
    </submittedName>
</protein>
<gene>
    <name evidence="3" type="ORF">VFH_III237720</name>
</gene>
<keyword evidence="1" id="KW-0175">Coiled coil</keyword>
<dbReference type="PANTHER" id="PTHR37614:SF2">
    <property type="entry name" value="OS02G0121400 PROTEIN"/>
    <property type="match status" value="1"/>
</dbReference>
<dbReference type="AlphaFoldDB" id="A0AAV1A8Q1"/>
<reference evidence="3 4" key="1">
    <citation type="submission" date="2023-01" db="EMBL/GenBank/DDBJ databases">
        <authorList>
            <person name="Kreplak J."/>
        </authorList>
    </citation>
    <scope>NUCLEOTIDE SEQUENCE [LARGE SCALE GENOMIC DNA]</scope>
</reference>
<feature type="coiled-coil region" evidence="1">
    <location>
        <begin position="115"/>
        <end position="149"/>
    </location>
</feature>
<feature type="compositionally biased region" description="Low complexity" evidence="2">
    <location>
        <begin position="185"/>
        <end position="202"/>
    </location>
</feature>
<feature type="region of interest" description="Disordered" evidence="2">
    <location>
        <begin position="185"/>
        <end position="235"/>
    </location>
</feature>